<keyword evidence="2" id="KW-0812">Transmembrane</keyword>
<gene>
    <name evidence="3" type="ORF">P280DRAFT_27480</name>
</gene>
<feature type="compositionally biased region" description="Pro residues" evidence="1">
    <location>
        <begin position="69"/>
        <end position="80"/>
    </location>
</feature>
<feature type="region of interest" description="Disordered" evidence="1">
    <location>
        <begin position="174"/>
        <end position="215"/>
    </location>
</feature>
<feature type="compositionally biased region" description="Pro residues" evidence="1">
    <location>
        <begin position="438"/>
        <end position="449"/>
    </location>
</feature>
<accession>A0A6A6RYN5</accession>
<keyword evidence="2" id="KW-1133">Transmembrane helix</keyword>
<feature type="compositionally biased region" description="Low complexity" evidence="1">
    <location>
        <begin position="407"/>
        <end position="437"/>
    </location>
</feature>
<feature type="region of interest" description="Disordered" evidence="1">
    <location>
        <begin position="390"/>
        <end position="457"/>
    </location>
</feature>
<keyword evidence="4" id="KW-1185">Reference proteome</keyword>
<evidence type="ECO:0000256" key="2">
    <source>
        <dbReference type="SAM" id="Phobius"/>
    </source>
</evidence>
<name>A0A6A6RYN5_9PLEO</name>
<keyword evidence="2" id="KW-0472">Membrane</keyword>
<feature type="compositionally biased region" description="Basic and acidic residues" evidence="1">
    <location>
        <begin position="191"/>
        <end position="201"/>
    </location>
</feature>
<evidence type="ECO:0000313" key="4">
    <source>
        <dbReference type="Proteomes" id="UP000799753"/>
    </source>
</evidence>
<dbReference type="AlphaFoldDB" id="A0A6A6RYN5"/>
<feature type="transmembrane region" description="Helical" evidence="2">
    <location>
        <begin position="43"/>
        <end position="64"/>
    </location>
</feature>
<proteinExistence type="predicted"/>
<sequence>MSFAGMMDAATATFNSPRFGATAILLIIIHMGRFAEPDRYVELFMSCWYFWCFVFVAGVTWIPWPATPSTPPPPTPPEPFTLPSGNRVDRRNARFARGPYGRPVSRPVHEHDAAWLVRPSAATRVAYAAMLSGPHPRASASKPTEMCNRDLASRFARPYVPEPLPWTVTHSWAPTESLLPPRQPQGNGSRLSRDGEVERQTRPRTLPSGTSHEGYRPHFLSSVYHRPQTNQIAAVELAKCSNVLPTWPGCAPPVGAPSPVAVDLGLSSAGSNHGFALWFPVPIVNCLALWHSQFRLSCSLLRVQDFFLRFRQDEPSVRLLSTWIEQYRTSSRPNSFEQPANMASANDWTPRFGTVGVTGGLTCAASAAASSSRQTSVAFGASGDPNVSMPSNGPAVRAAFDGPTFSAPPLSSSSGGARRFNNPATRKAPRRPVTAAPAPTPTPATPTPTPAATCAPTPRVETKAQSLDNGYTMALTGDALLVLTAKGMGLSDARLASAYVKLNPYASLPVAARYRGIAQALKKAAILLRLQLQAQGNGLRIDTALFESISGMLTAAGQAFADNRANANTPVTPQEVQTFLDSLAFLQKRVFQAHYEDCEAICRSLGSEQAWKDEILAAVDTISASLGLGWSSIRK</sequence>
<dbReference type="Proteomes" id="UP000799753">
    <property type="component" value="Unassembled WGS sequence"/>
</dbReference>
<evidence type="ECO:0000256" key="1">
    <source>
        <dbReference type="SAM" id="MobiDB-lite"/>
    </source>
</evidence>
<feature type="region of interest" description="Disordered" evidence="1">
    <location>
        <begin position="69"/>
        <end position="88"/>
    </location>
</feature>
<protein>
    <submittedName>
        <fullName evidence="3">Uncharacterized protein</fullName>
    </submittedName>
</protein>
<evidence type="ECO:0000313" key="3">
    <source>
        <dbReference type="EMBL" id="KAF2640102.1"/>
    </source>
</evidence>
<feature type="transmembrane region" description="Helical" evidence="2">
    <location>
        <begin position="12"/>
        <end position="31"/>
    </location>
</feature>
<dbReference type="EMBL" id="MU006785">
    <property type="protein sequence ID" value="KAF2640102.1"/>
    <property type="molecule type" value="Genomic_DNA"/>
</dbReference>
<organism evidence="3 4">
    <name type="scientific">Massarina eburnea CBS 473.64</name>
    <dbReference type="NCBI Taxonomy" id="1395130"/>
    <lineage>
        <taxon>Eukaryota</taxon>
        <taxon>Fungi</taxon>
        <taxon>Dikarya</taxon>
        <taxon>Ascomycota</taxon>
        <taxon>Pezizomycotina</taxon>
        <taxon>Dothideomycetes</taxon>
        <taxon>Pleosporomycetidae</taxon>
        <taxon>Pleosporales</taxon>
        <taxon>Massarineae</taxon>
        <taxon>Massarinaceae</taxon>
        <taxon>Massarina</taxon>
    </lineage>
</organism>
<reference evidence="3" key="1">
    <citation type="journal article" date="2020" name="Stud. Mycol.">
        <title>101 Dothideomycetes genomes: a test case for predicting lifestyles and emergence of pathogens.</title>
        <authorList>
            <person name="Haridas S."/>
            <person name="Albert R."/>
            <person name="Binder M."/>
            <person name="Bloem J."/>
            <person name="Labutti K."/>
            <person name="Salamov A."/>
            <person name="Andreopoulos B."/>
            <person name="Baker S."/>
            <person name="Barry K."/>
            <person name="Bills G."/>
            <person name="Bluhm B."/>
            <person name="Cannon C."/>
            <person name="Castanera R."/>
            <person name="Culley D."/>
            <person name="Daum C."/>
            <person name="Ezra D."/>
            <person name="Gonzalez J."/>
            <person name="Henrissat B."/>
            <person name="Kuo A."/>
            <person name="Liang C."/>
            <person name="Lipzen A."/>
            <person name="Lutzoni F."/>
            <person name="Magnuson J."/>
            <person name="Mondo S."/>
            <person name="Nolan M."/>
            <person name="Ohm R."/>
            <person name="Pangilinan J."/>
            <person name="Park H.-J."/>
            <person name="Ramirez L."/>
            <person name="Alfaro M."/>
            <person name="Sun H."/>
            <person name="Tritt A."/>
            <person name="Yoshinaga Y."/>
            <person name="Zwiers L.-H."/>
            <person name="Turgeon B."/>
            <person name="Goodwin S."/>
            <person name="Spatafora J."/>
            <person name="Crous P."/>
            <person name="Grigoriev I."/>
        </authorList>
    </citation>
    <scope>NUCLEOTIDE SEQUENCE</scope>
    <source>
        <strain evidence="3">CBS 473.64</strain>
    </source>
</reference>